<dbReference type="Gene3D" id="2.60.210.10">
    <property type="entry name" value="Apoptosis, Tumor Necrosis Factor Receptor Associated Protein 2, Chain A"/>
    <property type="match status" value="1"/>
</dbReference>
<feature type="compositionally biased region" description="Polar residues" evidence="11">
    <location>
        <begin position="504"/>
        <end position="514"/>
    </location>
</feature>
<dbReference type="InterPro" id="IPR001841">
    <property type="entry name" value="Znf_RING"/>
</dbReference>
<dbReference type="SMART" id="SM00061">
    <property type="entry name" value="MATH"/>
    <property type="match status" value="1"/>
</dbReference>
<keyword evidence="4" id="KW-0053">Apoptosis</keyword>
<dbReference type="FunFam" id="2.60.210.10:FF:000001">
    <property type="entry name" value="TNF receptor-associated factor"/>
    <property type="match status" value="1"/>
</dbReference>
<dbReference type="GO" id="GO:0006915">
    <property type="term" value="P:apoptotic process"/>
    <property type="evidence" value="ECO:0007669"/>
    <property type="project" value="UniProtKB-KW"/>
</dbReference>
<keyword evidence="9" id="KW-0175">Coiled coil</keyword>
<reference evidence="14" key="1">
    <citation type="submission" date="2021-02" db="EMBL/GenBank/DDBJ databases">
        <authorList>
            <person name="Nowell W R."/>
        </authorList>
    </citation>
    <scope>NUCLEOTIDE SEQUENCE</scope>
</reference>
<name>A0A819C2C0_9BILA</name>
<gene>
    <name evidence="14" type="ORF">OVN521_LOCUS4506</name>
</gene>
<dbReference type="InterPro" id="IPR008974">
    <property type="entry name" value="TRAF-like"/>
</dbReference>
<dbReference type="GO" id="GO:0009898">
    <property type="term" value="C:cytoplasmic side of plasma membrane"/>
    <property type="evidence" value="ECO:0007669"/>
    <property type="project" value="TreeGrafter"/>
</dbReference>
<keyword evidence="15" id="KW-1185">Reference proteome</keyword>
<dbReference type="EMBL" id="CAJOBG010000419">
    <property type="protein sequence ID" value="CAF3812043.1"/>
    <property type="molecule type" value="Genomic_DNA"/>
</dbReference>
<evidence type="ECO:0000256" key="2">
    <source>
        <dbReference type="ARBA" id="ARBA00022490"/>
    </source>
</evidence>
<evidence type="ECO:0000259" key="12">
    <source>
        <dbReference type="PROSITE" id="PS50089"/>
    </source>
</evidence>
<feature type="region of interest" description="Disordered" evidence="11">
    <location>
        <begin position="504"/>
        <end position="529"/>
    </location>
</feature>
<evidence type="ECO:0000259" key="13">
    <source>
        <dbReference type="PROSITE" id="PS50144"/>
    </source>
</evidence>
<evidence type="ECO:0000256" key="7">
    <source>
        <dbReference type="ARBA" id="ARBA00022833"/>
    </source>
</evidence>
<dbReference type="InterPro" id="IPR017907">
    <property type="entry name" value="Znf_RING_CS"/>
</dbReference>
<feature type="domain" description="RING-type" evidence="12">
    <location>
        <begin position="24"/>
        <end position="61"/>
    </location>
</feature>
<dbReference type="GO" id="GO:0007165">
    <property type="term" value="P:signal transduction"/>
    <property type="evidence" value="ECO:0007669"/>
    <property type="project" value="InterPro"/>
</dbReference>
<evidence type="ECO:0000256" key="1">
    <source>
        <dbReference type="ARBA" id="ARBA00004496"/>
    </source>
</evidence>
<comment type="caution">
    <text evidence="14">The sequence shown here is derived from an EMBL/GenBank/DDBJ whole genome shotgun (WGS) entry which is preliminary data.</text>
</comment>
<dbReference type="InterPro" id="IPR013083">
    <property type="entry name" value="Znf_RING/FYVE/PHD"/>
</dbReference>
<dbReference type="CDD" id="cd00270">
    <property type="entry name" value="MATH_TRAF_C"/>
    <property type="match status" value="1"/>
</dbReference>
<keyword evidence="3" id="KW-1017">Isopeptide bond</keyword>
<keyword evidence="7" id="KW-0862">Zinc</keyword>
<dbReference type="GO" id="GO:0043122">
    <property type="term" value="P:regulation of canonical NF-kappaB signal transduction"/>
    <property type="evidence" value="ECO:0007669"/>
    <property type="project" value="TreeGrafter"/>
</dbReference>
<keyword evidence="5" id="KW-0479">Metal-binding</keyword>
<dbReference type="SUPFAM" id="SSF57850">
    <property type="entry name" value="RING/U-box"/>
    <property type="match status" value="1"/>
</dbReference>
<dbReference type="GO" id="GO:0008270">
    <property type="term" value="F:zinc ion binding"/>
    <property type="evidence" value="ECO:0007669"/>
    <property type="project" value="UniProtKB-KW"/>
</dbReference>
<evidence type="ECO:0000256" key="8">
    <source>
        <dbReference type="ARBA" id="ARBA00022843"/>
    </source>
</evidence>
<dbReference type="Pfam" id="PF21355">
    <property type="entry name" value="TRAF-mep_MATH"/>
    <property type="match status" value="1"/>
</dbReference>
<evidence type="ECO:0000256" key="3">
    <source>
        <dbReference type="ARBA" id="ARBA00022499"/>
    </source>
</evidence>
<dbReference type="InterPro" id="IPR002083">
    <property type="entry name" value="MATH/TRAF_dom"/>
</dbReference>
<evidence type="ECO:0000256" key="4">
    <source>
        <dbReference type="ARBA" id="ARBA00022703"/>
    </source>
</evidence>
<keyword evidence="8" id="KW-0832">Ubl conjugation</keyword>
<feature type="domain" description="MATH" evidence="13">
    <location>
        <begin position="307"/>
        <end position="454"/>
    </location>
</feature>
<dbReference type="InterPro" id="IPR012227">
    <property type="entry name" value="TNF_rcpt-assoc_TRAF_met"/>
</dbReference>
<evidence type="ECO:0000256" key="5">
    <source>
        <dbReference type="ARBA" id="ARBA00022723"/>
    </source>
</evidence>
<evidence type="ECO:0000313" key="14">
    <source>
        <dbReference type="EMBL" id="CAF3812043.1"/>
    </source>
</evidence>
<keyword evidence="6 10" id="KW-0863">Zinc-finger</keyword>
<evidence type="ECO:0000256" key="10">
    <source>
        <dbReference type="PROSITE-ProRule" id="PRU00175"/>
    </source>
</evidence>
<organism evidence="14 15">
    <name type="scientific">Rotaria magnacalcarata</name>
    <dbReference type="NCBI Taxonomy" id="392030"/>
    <lineage>
        <taxon>Eukaryota</taxon>
        <taxon>Metazoa</taxon>
        <taxon>Spiralia</taxon>
        <taxon>Gnathifera</taxon>
        <taxon>Rotifera</taxon>
        <taxon>Eurotatoria</taxon>
        <taxon>Bdelloidea</taxon>
        <taxon>Philodinida</taxon>
        <taxon>Philodinidae</taxon>
        <taxon>Rotaria</taxon>
    </lineage>
</organism>
<dbReference type="PROSITE" id="PS50144">
    <property type="entry name" value="MATH"/>
    <property type="match status" value="1"/>
</dbReference>
<dbReference type="PIRSF" id="PIRSF015614">
    <property type="entry name" value="TRAF"/>
    <property type="match status" value="1"/>
</dbReference>
<keyword evidence="2" id="KW-0963">Cytoplasm</keyword>
<dbReference type="InterPro" id="IPR049342">
    <property type="entry name" value="TRAF1-6_MATH_dom"/>
</dbReference>
<feature type="compositionally biased region" description="Basic and acidic residues" evidence="11">
    <location>
        <begin position="520"/>
        <end position="529"/>
    </location>
</feature>
<dbReference type="PROSITE" id="PS00518">
    <property type="entry name" value="ZF_RING_1"/>
    <property type="match status" value="1"/>
</dbReference>
<evidence type="ECO:0000256" key="9">
    <source>
        <dbReference type="ARBA" id="ARBA00023054"/>
    </source>
</evidence>
<evidence type="ECO:0000313" key="15">
    <source>
        <dbReference type="Proteomes" id="UP000663866"/>
    </source>
</evidence>
<dbReference type="PROSITE" id="PS50089">
    <property type="entry name" value="ZF_RING_2"/>
    <property type="match status" value="1"/>
</dbReference>
<dbReference type="GO" id="GO:0042981">
    <property type="term" value="P:regulation of apoptotic process"/>
    <property type="evidence" value="ECO:0007669"/>
    <property type="project" value="InterPro"/>
</dbReference>
<comment type="subcellular location">
    <subcellularLocation>
        <location evidence="1">Cytoplasm</location>
    </subcellularLocation>
</comment>
<dbReference type="GO" id="GO:0005164">
    <property type="term" value="F:tumor necrosis factor receptor binding"/>
    <property type="evidence" value="ECO:0007669"/>
    <property type="project" value="TreeGrafter"/>
</dbReference>
<proteinExistence type="predicted"/>
<dbReference type="PANTHER" id="PTHR10131">
    <property type="entry name" value="TNF RECEPTOR ASSOCIATED FACTOR"/>
    <property type="match status" value="1"/>
</dbReference>
<accession>A0A819C2C0</accession>
<dbReference type="Proteomes" id="UP000663866">
    <property type="component" value="Unassembled WGS sequence"/>
</dbReference>
<dbReference type="PANTHER" id="PTHR10131:SF138">
    <property type="entry name" value="RE66324P"/>
    <property type="match status" value="1"/>
</dbReference>
<sequence>MVNTSLNNGFDARNILCLDKKYKCLTCQLIVRNPVQIICGHRLCYSCLRIENNLVQCPKCSKVTSLSEIRLDKGFNNDMQQLPILCHLCEWSGDFNNYENHLAQLHQQYRCLFCNSIFTSAPSLQQHTESMCSQMLVDCVLQPYGCNTKILRCNQSEHYTSKMHQQILMLCTSQCISTLAVKHQNTMHMDTYVDRKRIDHSPKVTTDSSTILETDESNAQQKDVIETLNILAGGIVVLNDDVQRLSSESLQQSLLIEMSSQNLKVLKTSCEESKNFMDALSTNISILQQDCFSLKQKVEDSKSISYDGTLLWKISNVQEKMTDAQSERQVSIYSPPFYSSPTGYKMCARLYFYGDGNARRTHMSLFFVLMRSEHDALLSFPFTYKVTFCLFDQTGEQQHIIDTFRPDPKSSSFQKPRCDMNIASGIPKFVQLDKIQQPNSRYVKENVMFIKVMVDFANLHKTMLPYAVSLNPGLPISCQQRLIQQEIQQRAQLQSQKILETTSTNSHLNTNGNLSIGKEQVVDNDSKMS</sequence>
<evidence type="ECO:0000256" key="11">
    <source>
        <dbReference type="SAM" id="MobiDB-lite"/>
    </source>
</evidence>
<dbReference type="GO" id="GO:0005737">
    <property type="term" value="C:cytoplasm"/>
    <property type="evidence" value="ECO:0007669"/>
    <property type="project" value="UniProtKB-SubCell"/>
</dbReference>
<evidence type="ECO:0000256" key="6">
    <source>
        <dbReference type="ARBA" id="ARBA00022771"/>
    </source>
</evidence>
<dbReference type="SUPFAM" id="SSF49599">
    <property type="entry name" value="TRAF domain-like"/>
    <property type="match status" value="1"/>
</dbReference>
<dbReference type="AlphaFoldDB" id="A0A819C2C0"/>
<dbReference type="Gene3D" id="3.30.40.10">
    <property type="entry name" value="Zinc/RING finger domain, C3HC4 (zinc finger)"/>
    <property type="match status" value="1"/>
</dbReference>
<protein>
    <submittedName>
        <fullName evidence="14">Uncharacterized protein</fullName>
    </submittedName>
</protein>